<evidence type="ECO:0000313" key="6">
    <source>
        <dbReference type="Proteomes" id="UP000194139"/>
    </source>
</evidence>
<dbReference type="Pfam" id="PF01037">
    <property type="entry name" value="AsnC_trans_reg"/>
    <property type="match status" value="1"/>
</dbReference>
<dbReference type="AlphaFoldDB" id="A0A1W6YZ86"/>
<dbReference type="SMART" id="SM00344">
    <property type="entry name" value="HTH_ASNC"/>
    <property type="match status" value="1"/>
</dbReference>
<keyword evidence="3" id="KW-0804">Transcription</keyword>
<evidence type="ECO:0000313" key="5">
    <source>
        <dbReference type="EMBL" id="ARP86388.1"/>
    </source>
</evidence>
<dbReference type="InterPro" id="IPR036388">
    <property type="entry name" value="WH-like_DNA-bd_sf"/>
</dbReference>
<dbReference type="PANTHER" id="PTHR30154">
    <property type="entry name" value="LEUCINE-RESPONSIVE REGULATORY PROTEIN"/>
    <property type="match status" value="1"/>
</dbReference>
<reference evidence="5 6" key="1">
    <citation type="submission" date="2017-05" db="EMBL/GenBank/DDBJ databases">
        <title>Complete and WGS of Bordetella genogroups.</title>
        <authorList>
            <person name="Spilker T."/>
            <person name="LiPuma J."/>
        </authorList>
    </citation>
    <scope>NUCLEOTIDE SEQUENCE [LARGE SCALE GENOMIC DNA]</scope>
    <source>
        <strain evidence="5 6">AU17164</strain>
    </source>
</reference>
<dbReference type="SUPFAM" id="SSF46785">
    <property type="entry name" value="Winged helix' DNA-binding domain"/>
    <property type="match status" value="1"/>
</dbReference>
<dbReference type="Proteomes" id="UP000194139">
    <property type="component" value="Chromosome"/>
</dbReference>
<dbReference type="GO" id="GO:0005829">
    <property type="term" value="C:cytosol"/>
    <property type="evidence" value="ECO:0007669"/>
    <property type="project" value="TreeGrafter"/>
</dbReference>
<keyword evidence="6" id="KW-1185">Reference proteome</keyword>
<evidence type="ECO:0000256" key="3">
    <source>
        <dbReference type="ARBA" id="ARBA00023163"/>
    </source>
</evidence>
<dbReference type="InterPro" id="IPR019888">
    <property type="entry name" value="Tscrpt_reg_AsnC-like"/>
</dbReference>
<proteinExistence type="predicted"/>
<dbReference type="RefSeq" id="WP_086072198.1">
    <property type="nucleotide sequence ID" value="NZ_CP021109.1"/>
</dbReference>
<evidence type="ECO:0000256" key="1">
    <source>
        <dbReference type="ARBA" id="ARBA00023015"/>
    </source>
</evidence>
<organism evidence="5 6">
    <name type="scientific">Bordetella genomosp. 9</name>
    <dbReference type="NCBI Taxonomy" id="1416803"/>
    <lineage>
        <taxon>Bacteria</taxon>
        <taxon>Pseudomonadati</taxon>
        <taxon>Pseudomonadota</taxon>
        <taxon>Betaproteobacteria</taxon>
        <taxon>Burkholderiales</taxon>
        <taxon>Alcaligenaceae</taxon>
        <taxon>Bordetella</taxon>
    </lineage>
</organism>
<dbReference type="PRINTS" id="PR00033">
    <property type="entry name" value="HTHASNC"/>
</dbReference>
<dbReference type="Pfam" id="PF13404">
    <property type="entry name" value="HTH_AsnC-type"/>
    <property type="match status" value="1"/>
</dbReference>
<dbReference type="Gene3D" id="1.10.10.10">
    <property type="entry name" value="Winged helix-like DNA-binding domain superfamily/Winged helix DNA-binding domain"/>
    <property type="match status" value="1"/>
</dbReference>
<accession>A0A1W6YZ86</accession>
<protein>
    <recommendedName>
        <fullName evidence="4">HTH asnC-type domain-containing protein</fullName>
    </recommendedName>
</protein>
<dbReference type="GO" id="GO:0043200">
    <property type="term" value="P:response to amino acid"/>
    <property type="evidence" value="ECO:0007669"/>
    <property type="project" value="TreeGrafter"/>
</dbReference>
<evidence type="ECO:0000256" key="2">
    <source>
        <dbReference type="ARBA" id="ARBA00023125"/>
    </source>
</evidence>
<dbReference type="PROSITE" id="PS50956">
    <property type="entry name" value="HTH_ASNC_2"/>
    <property type="match status" value="1"/>
</dbReference>
<evidence type="ECO:0000259" key="4">
    <source>
        <dbReference type="PROSITE" id="PS50956"/>
    </source>
</evidence>
<dbReference type="PANTHER" id="PTHR30154:SF34">
    <property type="entry name" value="TRANSCRIPTIONAL REGULATOR AZLB"/>
    <property type="match status" value="1"/>
</dbReference>
<dbReference type="SUPFAM" id="SSF54909">
    <property type="entry name" value="Dimeric alpha+beta barrel"/>
    <property type="match status" value="1"/>
</dbReference>
<dbReference type="InterPro" id="IPR019887">
    <property type="entry name" value="Tscrpt_reg_AsnC/Lrp_C"/>
</dbReference>
<feature type="domain" description="HTH asnC-type" evidence="4">
    <location>
        <begin position="8"/>
        <end position="69"/>
    </location>
</feature>
<dbReference type="InterPro" id="IPR011008">
    <property type="entry name" value="Dimeric_a/b-barrel"/>
</dbReference>
<name>A0A1W6YZ86_9BORD</name>
<keyword evidence="2" id="KW-0238">DNA-binding</keyword>
<dbReference type="InterPro" id="IPR036390">
    <property type="entry name" value="WH_DNA-bd_sf"/>
</dbReference>
<dbReference type="Gene3D" id="3.30.70.920">
    <property type="match status" value="1"/>
</dbReference>
<dbReference type="InterPro" id="IPR000485">
    <property type="entry name" value="AsnC-type_HTH_dom"/>
</dbReference>
<gene>
    <name evidence="5" type="ORF">CAL13_09395</name>
</gene>
<dbReference type="EMBL" id="CP021109">
    <property type="protein sequence ID" value="ARP86388.1"/>
    <property type="molecule type" value="Genomic_DNA"/>
</dbReference>
<dbReference type="GO" id="GO:0043565">
    <property type="term" value="F:sequence-specific DNA binding"/>
    <property type="evidence" value="ECO:0007669"/>
    <property type="project" value="InterPro"/>
</dbReference>
<keyword evidence="1" id="KW-0805">Transcription regulation</keyword>
<sequence>MTQGAHKLDRFDRAILARYQSNTRLVAEEIGAAVGLSAASVQRRIKQLRDGGVIREEIARLDGPALGFALTCIVTVDIDYERAEHINRFKQRMLALPNVQQCYYVTGQWDFILVVTARDMQEYERFTEAALMNDTNVRSFSTHVVMDCAKTGFALPISAQADCR</sequence>